<dbReference type="Proteomes" id="UP000774570">
    <property type="component" value="Unassembled WGS sequence"/>
</dbReference>
<comment type="caution">
    <text evidence="1">The sequence shown here is derived from an EMBL/GenBank/DDBJ whole genome shotgun (WGS) entry which is preliminary data.</text>
</comment>
<dbReference type="RefSeq" id="WP_220164423.1">
    <property type="nucleotide sequence ID" value="NZ_JAIBOA010000003.1"/>
</dbReference>
<dbReference type="EMBL" id="JAIBOA010000003">
    <property type="protein sequence ID" value="MBW8482140.1"/>
    <property type="molecule type" value="Genomic_DNA"/>
</dbReference>
<reference evidence="1 2" key="1">
    <citation type="submission" date="2021-07" db="EMBL/GenBank/DDBJ databases">
        <title>Actinomadura sp. PM05-2 isolated from lichen.</title>
        <authorList>
            <person name="Somphong A."/>
            <person name="Phongsopitanun W."/>
            <person name="Tanasupawat S."/>
            <person name="Peongsungnone V."/>
        </authorList>
    </citation>
    <scope>NUCLEOTIDE SEQUENCE [LARGE SCALE GENOMIC DNA]</scope>
    <source>
        <strain evidence="1 2">PM05-2</strain>
    </source>
</reference>
<evidence type="ECO:0000313" key="2">
    <source>
        <dbReference type="Proteomes" id="UP000774570"/>
    </source>
</evidence>
<gene>
    <name evidence="1" type="ORF">K1Y72_07165</name>
</gene>
<protein>
    <submittedName>
        <fullName evidence="1">Uncharacterized protein</fullName>
    </submittedName>
</protein>
<evidence type="ECO:0000313" key="1">
    <source>
        <dbReference type="EMBL" id="MBW8482140.1"/>
    </source>
</evidence>
<organism evidence="1 2">
    <name type="scientific">Actinomadura parmotrematis</name>
    <dbReference type="NCBI Taxonomy" id="2864039"/>
    <lineage>
        <taxon>Bacteria</taxon>
        <taxon>Bacillati</taxon>
        <taxon>Actinomycetota</taxon>
        <taxon>Actinomycetes</taxon>
        <taxon>Streptosporangiales</taxon>
        <taxon>Thermomonosporaceae</taxon>
        <taxon>Actinomadura</taxon>
    </lineage>
</organism>
<proteinExistence type="predicted"/>
<accession>A0ABS7FPJ4</accession>
<keyword evidence="2" id="KW-1185">Reference proteome</keyword>
<name>A0ABS7FPJ4_9ACTN</name>
<sequence>MSVPQLAPLGETVWTAADPTGWWFHSSAGGRLARCRRPKDAAAQVCGLLSACAALAVVPHPPE</sequence>